<evidence type="ECO:0000313" key="11">
    <source>
        <dbReference type="Proteomes" id="UP000050525"/>
    </source>
</evidence>
<dbReference type="GO" id="GO:0051693">
    <property type="term" value="P:actin filament capping"/>
    <property type="evidence" value="ECO:0007669"/>
    <property type="project" value="UniProtKB-KW"/>
</dbReference>
<dbReference type="Gene3D" id="1.20.58.60">
    <property type="match status" value="2"/>
</dbReference>
<evidence type="ECO:0000313" key="10">
    <source>
        <dbReference type="EMBL" id="KYO27551.1"/>
    </source>
</evidence>
<dbReference type="PANTHER" id="PTHR11915">
    <property type="entry name" value="SPECTRIN/FILAMIN RELATED CYTOSKELETAL PROTEIN"/>
    <property type="match status" value="1"/>
</dbReference>
<dbReference type="SMART" id="SM00150">
    <property type="entry name" value="SPEC"/>
    <property type="match status" value="2"/>
</dbReference>
<dbReference type="GO" id="GO:0005543">
    <property type="term" value="F:phospholipid binding"/>
    <property type="evidence" value="ECO:0007669"/>
    <property type="project" value="InterPro"/>
</dbReference>
<dbReference type="Pfam" id="PF00435">
    <property type="entry name" value="Spectrin"/>
    <property type="match status" value="2"/>
</dbReference>
<dbReference type="SUPFAM" id="SSF50729">
    <property type="entry name" value="PH domain-like"/>
    <property type="match status" value="1"/>
</dbReference>
<name>A0A151MSR2_ALLMI</name>
<accession>A0A151MSR2</accession>
<dbReference type="GO" id="GO:0005737">
    <property type="term" value="C:cytoplasm"/>
    <property type="evidence" value="ECO:0007669"/>
    <property type="project" value="UniProtKB-ARBA"/>
</dbReference>
<keyword evidence="11" id="KW-1185">Reference proteome</keyword>
<dbReference type="GO" id="GO:0005856">
    <property type="term" value="C:cytoskeleton"/>
    <property type="evidence" value="ECO:0007669"/>
    <property type="project" value="UniProtKB-SubCell"/>
</dbReference>
<feature type="region of interest" description="Disordered" evidence="8">
    <location>
        <begin position="317"/>
        <end position="364"/>
    </location>
</feature>
<feature type="compositionally biased region" description="Polar residues" evidence="8">
    <location>
        <begin position="323"/>
        <end position="335"/>
    </location>
</feature>
<keyword evidence="6" id="KW-0009">Actin-binding</keyword>
<comment type="similarity">
    <text evidence="2">Belongs to the spectrin family.</text>
</comment>
<feature type="region of interest" description="Disordered" evidence="8">
    <location>
        <begin position="1"/>
        <end position="21"/>
    </location>
</feature>
<dbReference type="GO" id="GO:0016020">
    <property type="term" value="C:membrane"/>
    <property type="evidence" value="ECO:0007669"/>
    <property type="project" value="UniProtKB-ARBA"/>
</dbReference>
<dbReference type="Gene3D" id="2.30.29.30">
    <property type="entry name" value="Pleckstrin-homology domain (PH domain)/Phosphotyrosine-binding domain (PTB)"/>
    <property type="match status" value="1"/>
</dbReference>
<feature type="domain" description="PH" evidence="9">
    <location>
        <begin position="384"/>
        <end position="488"/>
    </location>
</feature>
<evidence type="ECO:0000256" key="1">
    <source>
        <dbReference type="ARBA" id="ARBA00004245"/>
    </source>
</evidence>
<dbReference type="PROSITE" id="PS50003">
    <property type="entry name" value="PH_DOMAIN"/>
    <property type="match status" value="1"/>
</dbReference>
<dbReference type="InterPro" id="IPR018159">
    <property type="entry name" value="Spectrin/alpha-actinin"/>
</dbReference>
<dbReference type="Proteomes" id="UP000050525">
    <property type="component" value="Unassembled WGS sequence"/>
</dbReference>
<organism evidence="10 11">
    <name type="scientific">Alligator mississippiensis</name>
    <name type="common">American alligator</name>
    <dbReference type="NCBI Taxonomy" id="8496"/>
    <lineage>
        <taxon>Eukaryota</taxon>
        <taxon>Metazoa</taxon>
        <taxon>Chordata</taxon>
        <taxon>Craniata</taxon>
        <taxon>Vertebrata</taxon>
        <taxon>Euteleostomi</taxon>
        <taxon>Archelosauria</taxon>
        <taxon>Archosauria</taxon>
        <taxon>Crocodylia</taxon>
        <taxon>Alligatoridae</taxon>
        <taxon>Alligatorinae</taxon>
        <taxon>Alligator</taxon>
    </lineage>
</organism>
<dbReference type="InterPro" id="IPR011993">
    <property type="entry name" value="PH-like_dom_sf"/>
</dbReference>
<reference evidence="10 11" key="1">
    <citation type="journal article" date="2012" name="Genome Biol.">
        <title>Sequencing three crocodilian genomes to illuminate the evolution of archosaurs and amniotes.</title>
        <authorList>
            <person name="St John J.A."/>
            <person name="Braun E.L."/>
            <person name="Isberg S.R."/>
            <person name="Miles L.G."/>
            <person name="Chong A.Y."/>
            <person name="Gongora J."/>
            <person name="Dalzell P."/>
            <person name="Moran C."/>
            <person name="Bed'hom B."/>
            <person name="Abzhanov A."/>
            <person name="Burgess S.C."/>
            <person name="Cooksey A.M."/>
            <person name="Castoe T.A."/>
            <person name="Crawford N.G."/>
            <person name="Densmore L.D."/>
            <person name="Drew J.C."/>
            <person name="Edwards S.V."/>
            <person name="Faircloth B.C."/>
            <person name="Fujita M.K."/>
            <person name="Greenwold M.J."/>
            <person name="Hoffmann F.G."/>
            <person name="Howard J.M."/>
            <person name="Iguchi T."/>
            <person name="Janes D.E."/>
            <person name="Khan S.Y."/>
            <person name="Kohno S."/>
            <person name="de Koning A.J."/>
            <person name="Lance S.L."/>
            <person name="McCarthy F.M."/>
            <person name="McCormack J.E."/>
            <person name="Merchant M.E."/>
            <person name="Peterson D.G."/>
            <person name="Pollock D.D."/>
            <person name="Pourmand N."/>
            <person name="Raney B.J."/>
            <person name="Roessler K.A."/>
            <person name="Sanford J.R."/>
            <person name="Sawyer R.H."/>
            <person name="Schmidt C.J."/>
            <person name="Triplett E.W."/>
            <person name="Tuberville T.D."/>
            <person name="Venegas-Anaya M."/>
            <person name="Howard J.T."/>
            <person name="Jarvis E.D."/>
            <person name="Guillette L.J.Jr."/>
            <person name="Glenn T.C."/>
            <person name="Green R.E."/>
            <person name="Ray D.A."/>
        </authorList>
    </citation>
    <scope>NUCLEOTIDE SEQUENCE [LARGE SCALE GENOMIC DNA]</scope>
    <source>
        <strain evidence="10">KSC_2009_1</strain>
    </source>
</reference>
<comment type="caution">
    <text evidence="10">The sequence shown here is derived from an EMBL/GenBank/DDBJ whole genome shotgun (WGS) entry which is preliminary data.</text>
</comment>
<dbReference type="STRING" id="8496.A0A151MSR2"/>
<dbReference type="InterPro" id="IPR002017">
    <property type="entry name" value="Spectrin_repeat"/>
</dbReference>
<sequence length="505" mass="54602">MKKRREGWARAGAALPPSPPFCVGRAEGEGLSSLLLRPRRDGEAVHREPAAGGDGAGDPVAVRAVREVSPAQSEPVSLSPPCTPISLQGRAAEWGIRCLSHPLPPPPRRDVSSADLVIKNHHGIKAEVEARADSFTACVATGTALLERGHYAADEISEKLSELQARRKEIGERWQDKMDWLQIVMEVLMFGRDASMAEAWLSSQEPIVRSAELGGSVAEVENLIKRHEGFQKSVAAWEERFLALERLTALEEKERCRREEEEARKRQPPEPEPVPEPEPTAAAQPAPALDGQQGPASSHGARTPTMQICPTELPAINGICPDSESSQVLETTEATNGAGPDPLAKDKEQSPTPSPKPRPKGPILIADPAHAATLPPRAPEPPAQESMEGALCRKQEMEAQGKKAANRSWQNVYCVLRKGSLGFYKDAKNAGHGVPYHGEAPVGLQGAQCSVALDYKKRKHVFKLGLSDGREYLFQAKDEVSPARSLPWGVPHASPGPPHSSCDPR</sequence>
<keyword evidence="4" id="KW-0963">Cytoplasm</keyword>
<dbReference type="EMBL" id="AKHW03005141">
    <property type="protein sequence ID" value="KYO27551.1"/>
    <property type="molecule type" value="Genomic_DNA"/>
</dbReference>
<gene>
    <name evidence="10" type="ORF">Y1Q_0014631</name>
</gene>
<feature type="compositionally biased region" description="Basic and acidic residues" evidence="8">
    <location>
        <begin position="253"/>
        <end position="269"/>
    </location>
</feature>
<dbReference type="FunFam" id="2.30.29.30:FF:000024">
    <property type="entry name" value="Spectrin beta chain"/>
    <property type="match status" value="1"/>
</dbReference>
<dbReference type="SUPFAM" id="SSF46966">
    <property type="entry name" value="Spectrin repeat"/>
    <property type="match status" value="1"/>
</dbReference>
<dbReference type="InterPro" id="IPR001849">
    <property type="entry name" value="PH_domain"/>
</dbReference>
<evidence type="ECO:0000256" key="6">
    <source>
        <dbReference type="ARBA" id="ARBA00023203"/>
    </source>
</evidence>
<keyword evidence="7" id="KW-0206">Cytoskeleton</keyword>
<evidence type="ECO:0000256" key="2">
    <source>
        <dbReference type="ARBA" id="ARBA00006826"/>
    </source>
</evidence>
<feature type="compositionally biased region" description="Low complexity" evidence="8">
    <location>
        <begin position="279"/>
        <end position="296"/>
    </location>
</feature>
<dbReference type="GO" id="GO:0003779">
    <property type="term" value="F:actin binding"/>
    <property type="evidence" value="ECO:0007669"/>
    <property type="project" value="UniProtKB-KW"/>
</dbReference>
<proteinExistence type="inferred from homology"/>
<evidence type="ECO:0000256" key="4">
    <source>
        <dbReference type="ARBA" id="ARBA00022490"/>
    </source>
</evidence>
<evidence type="ECO:0000256" key="3">
    <source>
        <dbReference type="ARBA" id="ARBA00022467"/>
    </source>
</evidence>
<dbReference type="Pfam" id="PF15410">
    <property type="entry name" value="PH_9"/>
    <property type="match status" value="1"/>
</dbReference>
<evidence type="ECO:0000256" key="8">
    <source>
        <dbReference type="SAM" id="MobiDB-lite"/>
    </source>
</evidence>
<comment type="subcellular location">
    <subcellularLocation>
        <location evidence="1">Cytoplasm</location>
        <location evidence="1">Cytoskeleton</location>
    </subcellularLocation>
</comment>
<feature type="region of interest" description="Disordered" evidence="8">
    <location>
        <begin position="483"/>
        <end position="505"/>
    </location>
</feature>
<dbReference type="CDD" id="cd10571">
    <property type="entry name" value="PH_beta_spectrin"/>
    <property type="match status" value="1"/>
</dbReference>
<dbReference type="CDD" id="cd00176">
    <property type="entry name" value="SPEC"/>
    <property type="match status" value="1"/>
</dbReference>
<feature type="region of interest" description="Disordered" evidence="8">
    <location>
        <begin position="253"/>
        <end position="305"/>
    </location>
</feature>
<keyword evidence="5" id="KW-0677">Repeat</keyword>
<evidence type="ECO:0000259" key="9">
    <source>
        <dbReference type="PROSITE" id="PS50003"/>
    </source>
</evidence>
<dbReference type="InterPro" id="IPR041681">
    <property type="entry name" value="PH_9"/>
</dbReference>
<dbReference type="AlphaFoldDB" id="A0A151MSR2"/>
<evidence type="ECO:0000256" key="7">
    <source>
        <dbReference type="ARBA" id="ARBA00023212"/>
    </source>
</evidence>
<protein>
    <submittedName>
        <fullName evidence="10">Spectrin beta chain, non-erythrocytic 2-like</fullName>
    </submittedName>
</protein>
<keyword evidence="3" id="KW-0117">Actin capping</keyword>
<evidence type="ECO:0000256" key="5">
    <source>
        <dbReference type="ARBA" id="ARBA00022737"/>
    </source>
</evidence>
<dbReference type="FunFam" id="1.20.58.60:FF:000011">
    <property type="entry name" value="Spectrin beta chain"/>
    <property type="match status" value="1"/>
</dbReference>
<dbReference type="PRINTS" id="PR00683">
    <property type="entry name" value="SPECTRINPH"/>
</dbReference>
<dbReference type="InterPro" id="IPR001605">
    <property type="entry name" value="PH_dom-spectrin-type"/>
</dbReference>